<dbReference type="InterPro" id="IPR038765">
    <property type="entry name" value="Papain-like_cys_pep_sf"/>
</dbReference>
<keyword evidence="9" id="KW-1185">Reference proteome</keyword>
<evidence type="ECO:0000256" key="2">
    <source>
        <dbReference type="ARBA" id="ARBA00022670"/>
    </source>
</evidence>
<dbReference type="OrthoDB" id="167576at2759"/>
<gene>
    <name evidence="8" type="ORF">XA68_18188</name>
</gene>
<keyword evidence="4" id="KW-0788">Thiol protease</keyword>
<dbReference type="InterPro" id="IPR051297">
    <property type="entry name" value="PalB/RIM13"/>
</dbReference>
<evidence type="ECO:0000256" key="4">
    <source>
        <dbReference type="ARBA" id="ARBA00022807"/>
    </source>
</evidence>
<evidence type="ECO:0000256" key="3">
    <source>
        <dbReference type="ARBA" id="ARBA00022801"/>
    </source>
</evidence>
<dbReference type="SMART" id="SM00230">
    <property type="entry name" value="CysPc"/>
    <property type="match status" value="1"/>
</dbReference>
<dbReference type="STRING" id="268505.A0A2A9P3P7"/>
<dbReference type="SUPFAM" id="SSF49758">
    <property type="entry name" value="Calpain large subunit, middle domain (domain III)"/>
    <property type="match status" value="2"/>
</dbReference>
<comment type="caution">
    <text evidence="8">The sequence shown here is derived from an EMBL/GenBank/DDBJ whole genome shotgun (WGS) entry which is preliminary data.</text>
</comment>
<reference evidence="8 9" key="1">
    <citation type="journal article" date="2015" name="BMC Genomics">
        <title>Gene expression during zombie ant biting behavior reflects the complexity underlying fungal parasitic behavioral manipulation.</title>
        <authorList>
            <person name="de Bekker C."/>
            <person name="Ohm R.A."/>
            <person name="Loreto R.G."/>
            <person name="Sebastian A."/>
            <person name="Albert I."/>
            <person name="Merrow M."/>
            <person name="Brachmann A."/>
            <person name="Hughes D.P."/>
        </authorList>
    </citation>
    <scope>NUCLEOTIDE SEQUENCE [LARGE SCALE GENOMIC DNA]</scope>
    <source>
        <strain evidence="8 9">SC16a</strain>
    </source>
</reference>
<dbReference type="PRINTS" id="PR00704">
    <property type="entry name" value="CALPAIN"/>
</dbReference>
<dbReference type="PROSITE" id="PS50203">
    <property type="entry name" value="CALPAIN_CAT"/>
    <property type="match status" value="1"/>
</dbReference>
<dbReference type="PANTHER" id="PTHR46143">
    <property type="entry name" value="CALPAIN-7"/>
    <property type="match status" value="1"/>
</dbReference>
<dbReference type="InterPro" id="IPR036213">
    <property type="entry name" value="Calpain_III_sf"/>
</dbReference>
<sequence length="774" mass="85009">METKAQAAEALLARASGKVALGHAIRAAELYMIAAGETSNKAHASRLRNKCQEMIALAEKLKIWQTPALSSSHSDILLAASRLHDNYFPPWDGDPDDVEFELPPGSELYTDDAPFTLSKTQAGNFAGWTRPAELFGLGPDRDTSQDEEVMMQLHGHCDLVQDITTDCSVVASLSAAAKVMVGPHAVLSTILYPFDHVEGRPRLSRSGKPSKSLPTMACSIGEGVSERTDLWVLTGWIPEQLFLQVEELDFDETWERVKAAHESRDVVVTLGTGRISAEEERLMGLIGEHDYAVEDIESSDGITRKLLIKNPWRDAPLIVGTGGAKSQGRCGRDNTTWITLEDVAQHFETMYLNWNPDLFCCRQDHHFTWEMPPRYLATSLVKNPQYALSSASGGSVWVLVSRHFADAELEIARSRRGSLAAVAQQLGFMSILVFDNGGKTAHVSGSETYRGPYVDCPQTLARLEASPGRRYTIVVDQHELPLPSYTLTLTLFSNSSLEVKPAEERMSHSEERTGCWNRRNAGGNSSRATYHRNPQYKLMTTKHTPISILLSTDNREVQVHIDVVWARGERVTTVRVKDLVFSSGEYRRGCALANISTLEPGAYTLVCSTFEAGQMATFAVRVSSMSPVALDRLPAASAGRLRTPLTTFEPVRGEGGARAPLKALWLTRASISVHNVLLPDAANGARHASSLLLRVSVVLGWGPDQVTVAASGEGQYRQPTADLRTGDFDLEPGRVNREGMWLVIECIGSHQALWAVDGEILSESPIHIGVWESM</sequence>
<dbReference type="InterPro" id="IPR022682">
    <property type="entry name" value="Calpain_domain_III"/>
</dbReference>
<feature type="compositionally biased region" description="Basic and acidic residues" evidence="6">
    <location>
        <begin position="502"/>
        <end position="513"/>
    </location>
</feature>
<dbReference type="GO" id="GO:0004198">
    <property type="term" value="F:calcium-dependent cysteine-type endopeptidase activity"/>
    <property type="evidence" value="ECO:0007669"/>
    <property type="project" value="InterPro"/>
</dbReference>
<dbReference type="PANTHER" id="PTHR46143:SF1">
    <property type="entry name" value="CALPAIN-7"/>
    <property type="match status" value="1"/>
</dbReference>
<name>A0A2A9P3P7_OPHUN</name>
<dbReference type="GO" id="GO:0006508">
    <property type="term" value="P:proteolysis"/>
    <property type="evidence" value="ECO:0007669"/>
    <property type="project" value="UniProtKB-KW"/>
</dbReference>
<dbReference type="Proteomes" id="UP000037136">
    <property type="component" value="Unassembled WGS sequence"/>
</dbReference>
<evidence type="ECO:0000256" key="6">
    <source>
        <dbReference type="SAM" id="MobiDB-lite"/>
    </source>
</evidence>
<dbReference type="Gene3D" id="2.60.120.380">
    <property type="match status" value="1"/>
</dbReference>
<feature type="region of interest" description="Disordered" evidence="6">
    <location>
        <begin position="502"/>
        <end position="530"/>
    </location>
</feature>
<dbReference type="InterPro" id="IPR022683">
    <property type="entry name" value="Calpain_III"/>
</dbReference>
<evidence type="ECO:0000259" key="7">
    <source>
        <dbReference type="PROSITE" id="PS50203"/>
    </source>
</evidence>
<comment type="caution">
    <text evidence="5">Lacks conserved residue(s) required for the propagation of feature annotation.</text>
</comment>
<dbReference type="SUPFAM" id="SSF54001">
    <property type="entry name" value="Cysteine proteinases"/>
    <property type="match status" value="1"/>
</dbReference>
<dbReference type="Pfam" id="PF25435">
    <property type="entry name" value="PalB_C"/>
    <property type="match status" value="1"/>
</dbReference>
<dbReference type="InterPro" id="IPR001300">
    <property type="entry name" value="Peptidase_C2_calpain_cat"/>
</dbReference>
<protein>
    <recommendedName>
        <fullName evidence="7">Calpain catalytic domain-containing protein</fullName>
    </recommendedName>
</protein>
<reference evidence="8 9" key="2">
    <citation type="journal article" date="2017" name="Sci. Rep.">
        <title>Ant-infecting Ophiocordyceps genomes reveal a high diversity of potential behavioral manipulation genes and a possible major role for enterotoxins.</title>
        <authorList>
            <person name="de Bekker C."/>
            <person name="Ohm R.A."/>
            <person name="Evans H.C."/>
            <person name="Brachmann A."/>
            <person name="Hughes D.P."/>
        </authorList>
    </citation>
    <scope>NUCLEOTIDE SEQUENCE [LARGE SCALE GENOMIC DNA]</scope>
    <source>
        <strain evidence="8 9">SC16a</strain>
    </source>
</reference>
<evidence type="ECO:0000256" key="1">
    <source>
        <dbReference type="ARBA" id="ARBA00010193"/>
    </source>
</evidence>
<dbReference type="EMBL" id="LAZP02000891">
    <property type="protein sequence ID" value="PFH55486.1"/>
    <property type="molecule type" value="Genomic_DNA"/>
</dbReference>
<dbReference type="SMART" id="SM00720">
    <property type="entry name" value="calpain_III"/>
    <property type="match status" value="1"/>
</dbReference>
<organism evidence="8 9">
    <name type="scientific">Ophiocordyceps unilateralis</name>
    <name type="common">Zombie-ant fungus</name>
    <name type="synonym">Torrubia unilateralis</name>
    <dbReference type="NCBI Taxonomy" id="268505"/>
    <lineage>
        <taxon>Eukaryota</taxon>
        <taxon>Fungi</taxon>
        <taxon>Dikarya</taxon>
        <taxon>Ascomycota</taxon>
        <taxon>Pezizomycotina</taxon>
        <taxon>Sordariomycetes</taxon>
        <taxon>Hypocreomycetidae</taxon>
        <taxon>Hypocreales</taxon>
        <taxon>Ophiocordycipitaceae</taxon>
        <taxon>Ophiocordyceps</taxon>
    </lineage>
</organism>
<evidence type="ECO:0000256" key="5">
    <source>
        <dbReference type="PROSITE-ProRule" id="PRU00239"/>
    </source>
</evidence>
<dbReference type="AlphaFoldDB" id="A0A2A9P3P7"/>
<accession>A0A2A9P3P7</accession>
<keyword evidence="3" id="KW-0378">Hydrolase</keyword>
<dbReference type="Gene3D" id="3.90.70.10">
    <property type="entry name" value="Cysteine proteinases"/>
    <property type="match status" value="1"/>
</dbReference>
<keyword evidence="2" id="KW-0645">Protease</keyword>
<evidence type="ECO:0000313" key="8">
    <source>
        <dbReference type="EMBL" id="PFH55486.1"/>
    </source>
</evidence>
<comment type="similarity">
    <text evidence="1">Belongs to the peptidase C2 family. PalB/RIM13 subfamily.</text>
</comment>
<dbReference type="Pfam" id="PF01067">
    <property type="entry name" value="Calpain_III"/>
    <property type="match status" value="1"/>
</dbReference>
<evidence type="ECO:0000313" key="9">
    <source>
        <dbReference type="Proteomes" id="UP000037136"/>
    </source>
</evidence>
<proteinExistence type="inferred from homology"/>
<dbReference type="InterPro" id="IPR022684">
    <property type="entry name" value="Calpain_cysteine_protease"/>
</dbReference>
<feature type="domain" description="Calpain catalytic" evidence="7">
    <location>
        <begin position="219"/>
        <end position="356"/>
    </location>
</feature>